<dbReference type="RefSeq" id="WP_290260758.1">
    <property type="nucleotide sequence ID" value="NZ_JAUFQG010000004.1"/>
</dbReference>
<comment type="caution">
    <text evidence="3">The sequence shown here is derived from an EMBL/GenBank/DDBJ whole genome shotgun (WGS) entry which is preliminary data.</text>
</comment>
<dbReference type="SMART" id="SM00028">
    <property type="entry name" value="TPR"/>
    <property type="match status" value="4"/>
</dbReference>
<reference evidence="4" key="1">
    <citation type="journal article" date="2019" name="Int. J. Syst. Evol. Microbiol.">
        <title>The Global Catalogue of Microorganisms (GCM) 10K type strain sequencing project: providing services to taxonomists for standard genome sequencing and annotation.</title>
        <authorList>
            <consortium name="The Broad Institute Genomics Platform"/>
            <consortium name="The Broad Institute Genome Sequencing Center for Infectious Disease"/>
            <person name="Wu L."/>
            <person name="Ma J."/>
        </authorList>
    </citation>
    <scope>NUCLEOTIDE SEQUENCE [LARGE SCALE GENOMIC DNA]</scope>
    <source>
        <strain evidence="4">CECT 8570</strain>
    </source>
</reference>
<evidence type="ECO:0000313" key="3">
    <source>
        <dbReference type="EMBL" id="MFC4364446.1"/>
    </source>
</evidence>
<gene>
    <name evidence="3" type="ORF">ACFOX3_19210</name>
</gene>
<organism evidence="3 4">
    <name type="scientific">Simiduia curdlanivorans</name>
    <dbReference type="NCBI Taxonomy" id="1492769"/>
    <lineage>
        <taxon>Bacteria</taxon>
        <taxon>Pseudomonadati</taxon>
        <taxon>Pseudomonadota</taxon>
        <taxon>Gammaproteobacteria</taxon>
        <taxon>Cellvibrionales</taxon>
        <taxon>Cellvibrionaceae</taxon>
        <taxon>Simiduia</taxon>
    </lineage>
</organism>
<evidence type="ECO:0000256" key="1">
    <source>
        <dbReference type="ARBA" id="ARBA00022679"/>
    </source>
</evidence>
<dbReference type="Pfam" id="PF13469">
    <property type="entry name" value="Sulfotransfer_3"/>
    <property type="match status" value="1"/>
</dbReference>
<protein>
    <submittedName>
        <fullName evidence="3">Tetratricopeptide repeat-containing sulfotransferase family protein</fullName>
    </submittedName>
</protein>
<keyword evidence="1" id="KW-0808">Transferase</keyword>
<dbReference type="InterPro" id="IPR011990">
    <property type="entry name" value="TPR-like_helical_dom_sf"/>
</dbReference>
<dbReference type="InterPro" id="IPR027417">
    <property type="entry name" value="P-loop_NTPase"/>
</dbReference>
<feature type="repeat" description="TPR" evidence="2">
    <location>
        <begin position="109"/>
        <end position="142"/>
    </location>
</feature>
<evidence type="ECO:0000313" key="4">
    <source>
        <dbReference type="Proteomes" id="UP001595840"/>
    </source>
</evidence>
<dbReference type="PANTHER" id="PTHR12788">
    <property type="entry name" value="PROTEIN-TYROSINE SULFOTRANSFERASE 2"/>
    <property type="match status" value="1"/>
</dbReference>
<proteinExistence type="predicted"/>
<dbReference type="Gene3D" id="1.25.40.10">
    <property type="entry name" value="Tetratricopeptide repeat domain"/>
    <property type="match status" value="2"/>
</dbReference>
<feature type="repeat" description="TPR" evidence="2">
    <location>
        <begin position="41"/>
        <end position="74"/>
    </location>
</feature>
<keyword evidence="2" id="KW-0802">TPR repeat</keyword>
<keyword evidence="4" id="KW-1185">Reference proteome</keyword>
<dbReference type="InterPro" id="IPR026634">
    <property type="entry name" value="TPST-like"/>
</dbReference>
<accession>A0ABV8V951</accession>
<evidence type="ECO:0000256" key="2">
    <source>
        <dbReference type="PROSITE-ProRule" id="PRU00339"/>
    </source>
</evidence>
<dbReference type="SUPFAM" id="SSF52540">
    <property type="entry name" value="P-loop containing nucleoside triphosphate hydrolases"/>
    <property type="match status" value="1"/>
</dbReference>
<dbReference type="PROSITE" id="PS50005">
    <property type="entry name" value="TPR"/>
    <property type="match status" value="2"/>
</dbReference>
<dbReference type="InterPro" id="IPR019734">
    <property type="entry name" value="TPR_rpt"/>
</dbReference>
<dbReference type="EMBL" id="JBHSCX010000025">
    <property type="protein sequence ID" value="MFC4364446.1"/>
    <property type="molecule type" value="Genomic_DNA"/>
</dbReference>
<dbReference type="Gene3D" id="3.40.50.300">
    <property type="entry name" value="P-loop containing nucleotide triphosphate hydrolases"/>
    <property type="match status" value="1"/>
</dbReference>
<dbReference type="SUPFAM" id="SSF48452">
    <property type="entry name" value="TPR-like"/>
    <property type="match status" value="1"/>
</dbReference>
<sequence length="534" mass="59413">MDTQVEWSALLAQSRQAMSEQNWPRLNQCCKAWLSRWPNHSEGHFLAGVLAGQSERYQLAARAFERALSLDEQRCDAAVHLARCLVRTAEHGRAAELVRIASPDIQSSAFLLDLAGSVLTHVGCHLEALPYFTKAVQLKPSNPHYLSNLSACALFNGEMLLARDSLLKNLELRPKDARAWWQLSRLKQSAPEVLSGQICQFLSSWSEPQDLAYANYGLGKLAEDVDDWVSASRYYQAAAAQAKLIAPPYNQATESALVSAIIKHYDASWLAQAKLAAVKINASDETNPLFIVGLPRTGTTLVDAVLCAHSAVSGAGELQFLGVGVKSLSGVLSADPINADIMTAMAGVNADKLAERYWRESNYLGRLGRYRTDKLPFNYYYLGLIAAAFPRGKIVHLTRHPLDACFAIYKQLFAGAYAFSYNLDELAEYYLGYHRLMAHWRSLLGDRLVEVSYENLVANPEEEIRSLLVRLDLPFESACLNFHQQKNTVATASAAQVREKPHTRSVGRWQHFTELMAPVREKLTQAGVLQFARN</sequence>
<dbReference type="Proteomes" id="UP001595840">
    <property type="component" value="Unassembled WGS sequence"/>
</dbReference>
<name>A0ABV8V951_9GAMM</name>
<dbReference type="PANTHER" id="PTHR12788:SF10">
    <property type="entry name" value="PROTEIN-TYROSINE SULFOTRANSFERASE"/>
    <property type="match status" value="1"/>
</dbReference>